<dbReference type="EMBL" id="CP021748">
    <property type="protein sequence ID" value="ARX86584.1"/>
    <property type="molecule type" value="Genomic_DNA"/>
</dbReference>
<evidence type="ECO:0000313" key="2">
    <source>
        <dbReference type="Proteomes" id="UP000195880"/>
    </source>
</evidence>
<organism evidence="1 2">
    <name type="scientific">Streptomyces alboflavus</name>
    <dbReference type="NCBI Taxonomy" id="67267"/>
    <lineage>
        <taxon>Bacteria</taxon>
        <taxon>Bacillati</taxon>
        <taxon>Actinomycetota</taxon>
        <taxon>Actinomycetes</taxon>
        <taxon>Kitasatosporales</taxon>
        <taxon>Streptomycetaceae</taxon>
        <taxon>Streptomyces</taxon>
    </lineage>
</organism>
<name>A0A1Z1WJG5_9ACTN</name>
<evidence type="ECO:0000313" key="1">
    <source>
        <dbReference type="EMBL" id="ARX86584.1"/>
    </source>
</evidence>
<sequence length="27" mass="2977">MIALDALAMAVLTAIVTWSGRYPDLRQ</sequence>
<protein>
    <submittedName>
        <fullName evidence="1">Uncharacterized protein</fullName>
    </submittedName>
</protein>
<gene>
    <name evidence="1" type="ORF">SMD44_06056</name>
</gene>
<keyword evidence="2" id="KW-1185">Reference proteome</keyword>
<proteinExistence type="predicted"/>
<dbReference type="Proteomes" id="UP000195880">
    <property type="component" value="Chromosome"/>
</dbReference>
<dbReference type="KEGG" id="salf:SMD44_06056"/>
<reference evidence="1 2" key="1">
    <citation type="submission" date="2017-05" db="EMBL/GenBank/DDBJ databases">
        <title>Streptomyces alboflavus Genome sequencing and assembly.</title>
        <authorList>
            <person name="Wang Y."/>
            <person name="Du B."/>
            <person name="Ding Y."/>
            <person name="Liu H."/>
            <person name="Hou Q."/>
            <person name="Liu K."/>
            <person name="Wang C."/>
            <person name="Yao L."/>
        </authorList>
    </citation>
    <scope>NUCLEOTIDE SEQUENCE [LARGE SCALE GENOMIC DNA]</scope>
    <source>
        <strain evidence="1 2">MDJK44</strain>
    </source>
</reference>
<dbReference type="AlphaFoldDB" id="A0A1Z1WJG5"/>
<accession>A0A1Z1WJG5</accession>